<comment type="caution">
    <text evidence="4">The sequence shown here is derived from an EMBL/GenBank/DDBJ whole genome shotgun (WGS) entry which is preliminary data.</text>
</comment>
<organism evidence="4 5">
    <name type="scientific">Mythimna separata</name>
    <name type="common">Oriental armyworm</name>
    <name type="synonym">Pseudaletia separata</name>
    <dbReference type="NCBI Taxonomy" id="271217"/>
    <lineage>
        <taxon>Eukaryota</taxon>
        <taxon>Metazoa</taxon>
        <taxon>Ecdysozoa</taxon>
        <taxon>Arthropoda</taxon>
        <taxon>Hexapoda</taxon>
        <taxon>Insecta</taxon>
        <taxon>Pterygota</taxon>
        <taxon>Neoptera</taxon>
        <taxon>Endopterygota</taxon>
        <taxon>Lepidoptera</taxon>
        <taxon>Glossata</taxon>
        <taxon>Ditrysia</taxon>
        <taxon>Noctuoidea</taxon>
        <taxon>Noctuidae</taxon>
        <taxon>Noctuinae</taxon>
        <taxon>Hadenini</taxon>
        <taxon>Mythimna</taxon>
    </lineage>
</organism>
<dbReference type="InterPro" id="IPR002110">
    <property type="entry name" value="Ankyrin_rpt"/>
</dbReference>
<feature type="repeat" description="ANK" evidence="3">
    <location>
        <begin position="54"/>
        <end position="86"/>
    </location>
</feature>
<dbReference type="Gene3D" id="1.25.40.20">
    <property type="entry name" value="Ankyrin repeat-containing domain"/>
    <property type="match status" value="1"/>
</dbReference>
<protein>
    <submittedName>
        <fullName evidence="4">Uncharacterized protein</fullName>
    </submittedName>
</protein>
<accession>A0AAD7YFM7</accession>
<reference evidence="4" key="1">
    <citation type="submission" date="2023-03" db="EMBL/GenBank/DDBJ databases">
        <title>Chromosome-level genomes of two armyworms, Mythimna separata and Mythimna loreyi, provide insights into the biosynthesis and reception of sex pheromones.</title>
        <authorList>
            <person name="Zhao H."/>
        </authorList>
    </citation>
    <scope>NUCLEOTIDE SEQUENCE</scope>
    <source>
        <strain evidence="4">BeijingLab</strain>
        <tissue evidence="4">Pupa</tissue>
    </source>
</reference>
<evidence type="ECO:0000256" key="3">
    <source>
        <dbReference type="PROSITE-ProRule" id="PRU00023"/>
    </source>
</evidence>
<dbReference type="InterPro" id="IPR036770">
    <property type="entry name" value="Ankyrin_rpt-contain_sf"/>
</dbReference>
<gene>
    <name evidence="4" type="ORF">PYW07_005345</name>
</gene>
<name>A0AAD7YFM7_MYTSE</name>
<dbReference type="PANTHER" id="PTHR24180:SF45">
    <property type="entry name" value="POLY [ADP-RIBOSE] POLYMERASE TANKYRASE"/>
    <property type="match status" value="1"/>
</dbReference>
<dbReference type="Gene3D" id="3.40.50.300">
    <property type="entry name" value="P-loop containing nucleotide triphosphate hydrolases"/>
    <property type="match status" value="1"/>
</dbReference>
<keyword evidence="2 3" id="KW-0040">ANK repeat</keyword>
<evidence type="ECO:0000313" key="4">
    <source>
        <dbReference type="EMBL" id="KAJ8712503.1"/>
    </source>
</evidence>
<dbReference type="Proteomes" id="UP001231518">
    <property type="component" value="Chromosome 17"/>
</dbReference>
<dbReference type="InterPro" id="IPR027417">
    <property type="entry name" value="P-loop_NTPase"/>
</dbReference>
<proteinExistence type="predicted"/>
<dbReference type="PANTHER" id="PTHR24180">
    <property type="entry name" value="CYCLIN-DEPENDENT KINASE INHIBITOR 2C-RELATED"/>
    <property type="match status" value="1"/>
</dbReference>
<dbReference type="EMBL" id="JARGEI010000021">
    <property type="protein sequence ID" value="KAJ8712503.1"/>
    <property type="molecule type" value="Genomic_DNA"/>
</dbReference>
<keyword evidence="5" id="KW-1185">Reference proteome</keyword>
<keyword evidence="1" id="KW-0677">Repeat</keyword>
<evidence type="ECO:0000256" key="1">
    <source>
        <dbReference type="ARBA" id="ARBA00022737"/>
    </source>
</evidence>
<dbReference type="PROSITE" id="PS50088">
    <property type="entry name" value="ANK_REPEAT"/>
    <property type="match status" value="1"/>
</dbReference>
<dbReference type="PROSITE" id="PS50297">
    <property type="entry name" value="ANK_REP_REGION"/>
    <property type="match status" value="1"/>
</dbReference>
<sequence>MENYGDLEFEEKILHNSLLLSSIRKNKTLEDKIKKIEKYLDRGADINASDANDKNNAPLHVAVMKEEPEVVRFLLNQGANIDIKNNDNQTALDIARLLHKSSRKREDIISILVPFDENKLKKTSSQQGQLTKTGELKSIKVIEDSKTFQPLACDIKNRNQSPVENNSGTVPITKHVQSKSKQQQLDKPLEKTDVNKIFLYEKRAGTSGLSGQLYETKLLTLILFRVLYIHKAHQFLIATNVERMGAFDDIVFRFLSSEDDTPKILFIQAKHRDNPAKDKFTIEEISKLNGDFSLHKYLESYIKISQMFVHENRDEMFRGEFKNMDCEFIIYTSAIENFSKMKAVNQTEGKRFINTGKGKVFQFDYDDQDIELLVQTVAKSRAVLLAKRLSKFIFKDNHSNMMLDDLTKTYHVFLARHVLQIQDEETGNNFLNAKFQETFFSSNDSLLLAFKATISKEVLLLNKNLSSEKLDEVESFLRSLTIKVPMNFGNLNFCFSGSEQKQEKKLEYLYSKIKKLFAIANVSENIVIKVDDNMVGPNEILQSTDLESYRLGGLVGNLLILDDDSKTLKFNSDINTLSTDNLKLYEKLKNDVNIGIDKVNKCRFDINVHRFPRLSLIDDEYDKKLIKDFLDKLVFYTNQVTEDEIERILKKEIDKYFVGSIPRKNDALFRVKGDAIFLKVHDRVQKWWKQPVKAPYLTKSCEYFLEAEQSFLNSPLLSILNFTYIKTIKNALQGVKFKKTAIELFNSCFSTGPGKIFNIITEENSLSSIKLIQYLKEHKINDYTFIDLDYVETGNYFVDLKSELIESKINTIIVVCKNQDLFAEIPLLIKHSQSKIIIICNRQLADLISKFSTDDIVEIVDSQTGFDDLAEATRTMLLEDRFIVFQGEKVPLNILFQDKSYHLINSNVLHKIIINNNIATGKCFNNPAYDEMSDVYINAGVCRYVTLDSNIQKCDSINILKYNELEADFMPDTRDIVLIANKGEEFADFISKHEKCNVHWFVGDREHLIWKKSRGKLLNIFKYVNKNWGGGGDAYWWKPVTLKDLSEKVVILSAEPGIGKSFLLTTLAINTKHKYPTLWISKINLLENTTELNRLKEQKVNIDIKETVQFLFRVIGFEANKESKIDFETMIAEVSVVDNNIRFNKDIGEMNFTGSNLFEIQLFVHCYNNDRVVLLLDGFDEICPDYTNEFMQLVKHLRMSKVVHLWITSRLYNVLHQLENTLETFSYAIKPLYESEQIQFLRNLLLRMFGSKILDYPVDKRRYRDCVEIFHSQIKTALDMRNHSEFLRAPLHLYILSEFFLYDFLNNSFNPNEVNLCNIYDRFLDVKFYNIRFGEKKPLLCINDPDMRKLIDNERTAFFHIHKIMAFYVIFGQSDKQLLNSHDIDDIYDYIERIKVGEEKTGIIEQIIQNKPKFSHYTFAEYFAAEFLYDKLKSFNSRSFWMYFISLLLRSEKYGTFRFFNVKLENHQHIFKEIYNADLRNLFKSLFYDHQTFAKLLFKVIDNCFENVVIILLKFVNSVLTKKNLNGFINLLTSYSYNSECILCLAVRRKANNVITFIIQLIKNIDVKRIIDLFYCSGLPNYNLIEEDKGLVLLKDVELLDVLLSDLPASDLVNLYSGSPDFTSMMQGRINYWFDKTLQKINRDQLMIILRAHDGGNNTAAHIAASNQCFVFFDKVERVLDTNQFKEICMAQNVAGITPLHFLENSEKVNKLVSKVYEGNTTEKFVPYAELLLTQIPAGHNSKTCILCTHILRGAAAYQTSTTH</sequence>
<dbReference type="Pfam" id="PF13857">
    <property type="entry name" value="Ank_5"/>
    <property type="match status" value="1"/>
</dbReference>
<dbReference type="SUPFAM" id="SSF48403">
    <property type="entry name" value="Ankyrin repeat"/>
    <property type="match status" value="1"/>
</dbReference>
<dbReference type="SUPFAM" id="SSF52540">
    <property type="entry name" value="P-loop containing nucleoside triphosphate hydrolases"/>
    <property type="match status" value="1"/>
</dbReference>
<dbReference type="InterPro" id="IPR051637">
    <property type="entry name" value="Ank_repeat_dom-contain_49"/>
</dbReference>
<evidence type="ECO:0000313" key="5">
    <source>
        <dbReference type="Proteomes" id="UP001231518"/>
    </source>
</evidence>
<dbReference type="SMART" id="SM00248">
    <property type="entry name" value="ANK"/>
    <property type="match status" value="2"/>
</dbReference>
<evidence type="ECO:0000256" key="2">
    <source>
        <dbReference type="ARBA" id="ARBA00023043"/>
    </source>
</evidence>